<dbReference type="RefSeq" id="WP_151968395.1">
    <property type="nucleotide sequence ID" value="NZ_AP019860.1"/>
</dbReference>
<dbReference type="GO" id="GO:0016987">
    <property type="term" value="F:sigma factor activity"/>
    <property type="evidence" value="ECO:0007669"/>
    <property type="project" value="InterPro"/>
</dbReference>
<evidence type="ECO:0000313" key="3">
    <source>
        <dbReference type="Proteomes" id="UP000326354"/>
    </source>
</evidence>
<dbReference type="EMBL" id="AP019860">
    <property type="protein sequence ID" value="BBM84225.1"/>
    <property type="molecule type" value="Genomic_DNA"/>
</dbReference>
<dbReference type="KEGG" id="uam:UABAM_02581"/>
<name>A0A5S9IPC2_UABAM</name>
<dbReference type="Gene3D" id="1.10.10.10">
    <property type="entry name" value="Winged helix-like DNA-binding domain superfamily/Winged helix DNA-binding domain"/>
    <property type="match status" value="1"/>
</dbReference>
<evidence type="ECO:0000259" key="1">
    <source>
        <dbReference type="Pfam" id="PF08281"/>
    </source>
</evidence>
<feature type="domain" description="RNA polymerase sigma factor 70 region 4 type 2" evidence="1">
    <location>
        <begin position="150"/>
        <end position="184"/>
    </location>
</feature>
<accession>A0A5S9IPC2</accession>
<organism evidence="2 3">
    <name type="scientific">Uabimicrobium amorphum</name>
    <dbReference type="NCBI Taxonomy" id="2596890"/>
    <lineage>
        <taxon>Bacteria</taxon>
        <taxon>Pseudomonadati</taxon>
        <taxon>Planctomycetota</taxon>
        <taxon>Candidatus Uabimicrobiia</taxon>
        <taxon>Candidatus Uabimicrobiales</taxon>
        <taxon>Candidatus Uabimicrobiaceae</taxon>
        <taxon>Candidatus Uabimicrobium</taxon>
    </lineage>
</organism>
<dbReference type="Pfam" id="PF08281">
    <property type="entry name" value="Sigma70_r4_2"/>
    <property type="match status" value="1"/>
</dbReference>
<proteinExistence type="predicted"/>
<dbReference type="InterPro" id="IPR013324">
    <property type="entry name" value="RNA_pol_sigma_r3/r4-like"/>
</dbReference>
<keyword evidence="3" id="KW-1185">Reference proteome</keyword>
<dbReference type="Proteomes" id="UP000326354">
    <property type="component" value="Chromosome"/>
</dbReference>
<reference evidence="2 3" key="1">
    <citation type="submission" date="2019-08" db="EMBL/GenBank/DDBJ databases">
        <title>Complete genome sequence of Candidatus Uab amorphum.</title>
        <authorList>
            <person name="Shiratori T."/>
            <person name="Suzuki S."/>
            <person name="Kakizawa Y."/>
            <person name="Ishida K."/>
        </authorList>
    </citation>
    <scope>NUCLEOTIDE SEQUENCE [LARGE SCALE GENOMIC DNA]</scope>
    <source>
        <strain evidence="2 3">SRT547</strain>
    </source>
</reference>
<dbReference type="AlphaFoldDB" id="A0A5S9IPC2"/>
<dbReference type="InterPro" id="IPR036388">
    <property type="entry name" value="WH-like_DNA-bd_sf"/>
</dbReference>
<dbReference type="InterPro" id="IPR013249">
    <property type="entry name" value="RNA_pol_sigma70_r4_t2"/>
</dbReference>
<dbReference type="SUPFAM" id="SSF88659">
    <property type="entry name" value="Sigma3 and sigma4 domains of RNA polymerase sigma factors"/>
    <property type="match status" value="1"/>
</dbReference>
<evidence type="ECO:0000313" key="2">
    <source>
        <dbReference type="EMBL" id="BBM84225.1"/>
    </source>
</evidence>
<sequence length="198" mass="22954">MDNKHAEALSKISTQWTTIESILEQDGPKMLGEYLATKYCDALAKKLVQYRSRLNLLDAHSIVSDILYEFIKNDYKNMHTLSRDRGHLRGLFFTIIKRKLSKLHSKKLPESWPELADQASDDTNRFVSISCDLEDALQKMQDNRPLLYQPFVSHYLEGKKISEIAQQMNLTVDAVKKRLQSSRKVLAEYLDSYQEKPS</sequence>
<dbReference type="OrthoDB" id="265297at2"/>
<gene>
    <name evidence="2" type="ORF">UABAM_02581</name>
</gene>
<dbReference type="GO" id="GO:0003677">
    <property type="term" value="F:DNA binding"/>
    <property type="evidence" value="ECO:0007669"/>
    <property type="project" value="InterPro"/>
</dbReference>
<dbReference type="GO" id="GO:0006352">
    <property type="term" value="P:DNA-templated transcription initiation"/>
    <property type="evidence" value="ECO:0007669"/>
    <property type="project" value="InterPro"/>
</dbReference>
<protein>
    <recommendedName>
        <fullName evidence="1">RNA polymerase sigma factor 70 region 4 type 2 domain-containing protein</fullName>
    </recommendedName>
</protein>